<evidence type="ECO:0000313" key="2">
    <source>
        <dbReference type="Proteomes" id="UP001527099"/>
    </source>
</evidence>
<organism evidence="1 2">
    <name type="scientific">Paenibacillus alginolyticus</name>
    <dbReference type="NCBI Taxonomy" id="59839"/>
    <lineage>
        <taxon>Bacteria</taxon>
        <taxon>Bacillati</taxon>
        <taxon>Bacillota</taxon>
        <taxon>Bacilli</taxon>
        <taxon>Bacillales</taxon>
        <taxon>Paenibacillaceae</taxon>
        <taxon>Paenibacillus</taxon>
    </lineage>
</organism>
<comment type="caution">
    <text evidence="1">The sequence shown here is derived from an EMBL/GenBank/DDBJ whole genome shotgun (WGS) entry which is preliminary data.</text>
</comment>
<gene>
    <name evidence="1" type="ORF">M5X19_22145</name>
</gene>
<name>A0ABT4GHS6_9BACL</name>
<dbReference type="EMBL" id="JAMDMX010000077">
    <property type="protein sequence ID" value="MCY9695583.1"/>
    <property type="molecule type" value="Genomic_DNA"/>
</dbReference>
<protein>
    <submittedName>
        <fullName evidence="1">Uncharacterized protein</fullName>
    </submittedName>
</protein>
<reference evidence="1 2" key="1">
    <citation type="submission" date="2022-05" db="EMBL/GenBank/DDBJ databases">
        <title>Genome Sequencing of Bee-Associated Microbes.</title>
        <authorList>
            <person name="Dunlap C."/>
        </authorList>
    </citation>
    <scope>NUCLEOTIDE SEQUENCE [LARGE SCALE GENOMIC DNA]</scope>
    <source>
        <strain evidence="1 2">NRRL B-14421</strain>
    </source>
</reference>
<dbReference type="RefSeq" id="WP_268616858.1">
    <property type="nucleotide sequence ID" value="NZ_JAMDMX010000077.1"/>
</dbReference>
<dbReference type="Proteomes" id="UP001527099">
    <property type="component" value="Unassembled WGS sequence"/>
</dbReference>
<evidence type="ECO:0000313" key="1">
    <source>
        <dbReference type="EMBL" id="MCY9695583.1"/>
    </source>
</evidence>
<accession>A0ABT4GHS6</accession>
<sequence>MALERKRKLSLVVPLDGKLNILRIRNQLINSKYALIEIIALEKSQFTFASPLCLPTNHQVTYGFEFTIFGQLFQVNGRIELESNNDNEYIYKAVIKSEDHVDSEMLYAINQLAVTQNTEYVKLSKSYTSEPSSALNTVDLIC</sequence>
<keyword evidence="2" id="KW-1185">Reference proteome</keyword>
<proteinExistence type="predicted"/>